<name>A0A845LHP0_HELGE</name>
<keyword evidence="2" id="KW-1185">Reference proteome</keyword>
<evidence type="ECO:0000313" key="1">
    <source>
        <dbReference type="EMBL" id="MZP44099.1"/>
    </source>
</evidence>
<dbReference type="RefSeq" id="WP_161262664.1">
    <property type="nucleotide sequence ID" value="NZ_JAFBDC010000011.1"/>
</dbReference>
<reference evidence="1 2" key="1">
    <citation type="submission" date="2020-01" db="EMBL/GenBank/DDBJ databases">
        <title>Whole genome sequence of Heliobacterium gestii DSM 11169.</title>
        <authorList>
            <person name="Kyndt J.A."/>
            <person name="Meyer T.E."/>
        </authorList>
    </citation>
    <scope>NUCLEOTIDE SEQUENCE [LARGE SCALE GENOMIC DNA]</scope>
    <source>
        <strain evidence="1 2">DSM 11169</strain>
    </source>
</reference>
<dbReference type="Proteomes" id="UP000471031">
    <property type="component" value="Unassembled WGS sequence"/>
</dbReference>
<dbReference type="EMBL" id="WXEX01000012">
    <property type="protein sequence ID" value="MZP44099.1"/>
    <property type="molecule type" value="Genomic_DNA"/>
</dbReference>
<sequence>MASSEKFTENPISGIPYVDLKISVKQVEEFIHKKQIPSIDHLVALHTMKGVDAVKTAPMDRHISLQLKNGGLKIPHLHLNDHIYMLDQEQWREFSGMMLAKVKEKIAQTNSVSFEQLAELSSVTGKLT</sequence>
<proteinExistence type="predicted"/>
<evidence type="ECO:0000313" key="2">
    <source>
        <dbReference type="Proteomes" id="UP000471031"/>
    </source>
</evidence>
<gene>
    <name evidence="1" type="ORF">GTO89_13755</name>
</gene>
<protein>
    <submittedName>
        <fullName evidence="1">Uncharacterized protein</fullName>
    </submittedName>
</protein>
<organism evidence="1 2">
    <name type="scientific">Heliomicrobium gestii</name>
    <name type="common">Heliobacterium gestii</name>
    <dbReference type="NCBI Taxonomy" id="2699"/>
    <lineage>
        <taxon>Bacteria</taxon>
        <taxon>Bacillati</taxon>
        <taxon>Bacillota</taxon>
        <taxon>Clostridia</taxon>
        <taxon>Eubacteriales</taxon>
        <taxon>Heliobacteriaceae</taxon>
        <taxon>Heliomicrobium</taxon>
    </lineage>
</organism>
<dbReference type="AlphaFoldDB" id="A0A845LHP0"/>
<dbReference type="OrthoDB" id="3078315at2"/>
<comment type="caution">
    <text evidence="1">The sequence shown here is derived from an EMBL/GenBank/DDBJ whole genome shotgun (WGS) entry which is preliminary data.</text>
</comment>
<accession>A0A845LHP0</accession>